<evidence type="ECO:0000256" key="15">
    <source>
        <dbReference type="ARBA" id="ARBA00023239"/>
    </source>
</evidence>
<dbReference type="CDD" id="cd01581">
    <property type="entry name" value="AcnB"/>
    <property type="match status" value="1"/>
</dbReference>
<dbReference type="InterPro" id="IPR015929">
    <property type="entry name" value="Aconitase_B_swivel"/>
</dbReference>
<dbReference type="PANTHER" id="PTHR43160:SF4">
    <property type="entry name" value="ACONITATE HYDRATASE B"/>
    <property type="match status" value="1"/>
</dbReference>
<evidence type="ECO:0000313" key="21">
    <source>
        <dbReference type="EMBL" id="MCL1046338.1"/>
    </source>
</evidence>
<evidence type="ECO:0000256" key="9">
    <source>
        <dbReference type="ARBA" id="ARBA00022485"/>
    </source>
</evidence>
<dbReference type="InterPro" id="IPR015931">
    <property type="entry name" value="Acnase/IPM_dHydase_lsu_aba_1/3"/>
</dbReference>
<comment type="catalytic activity">
    <reaction evidence="16 17">
        <text>citrate = D-threo-isocitrate</text>
        <dbReference type="Rhea" id="RHEA:10336"/>
        <dbReference type="ChEBI" id="CHEBI:15562"/>
        <dbReference type="ChEBI" id="CHEBI:16947"/>
        <dbReference type="EC" id="4.2.1.3"/>
    </reaction>
</comment>
<dbReference type="InterPro" id="IPR018136">
    <property type="entry name" value="Aconitase_4Fe-4S_BS"/>
</dbReference>
<evidence type="ECO:0000256" key="4">
    <source>
        <dbReference type="ARBA" id="ARBA00005026"/>
    </source>
</evidence>
<keyword evidence="22" id="KW-1185">Reference proteome</keyword>
<comment type="similarity">
    <text evidence="5 17">Belongs to the aconitase/IPM isomerase family.</text>
</comment>
<keyword evidence="15 17" id="KW-0456">Lyase</keyword>
<evidence type="ECO:0000256" key="11">
    <source>
        <dbReference type="ARBA" id="ARBA00022723"/>
    </source>
</evidence>
<keyword evidence="13" id="KW-0408">Iron</keyword>
<dbReference type="Proteomes" id="UP001202134">
    <property type="component" value="Unassembled WGS sequence"/>
</dbReference>
<dbReference type="NCBIfam" id="NF006690">
    <property type="entry name" value="PRK09238.1"/>
    <property type="match status" value="1"/>
</dbReference>
<keyword evidence="9" id="KW-0004">4Fe-4S</keyword>
<dbReference type="Pfam" id="PF00330">
    <property type="entry name" value="Aconitase"/>
    <property type="match status" value="1"/>
</dbReference>
<evidence type="ECO:0000256" key="2">
    <source>
        <dbReference type="ARBA" id="ARBA00001966"/>
    </source>
</evidence>
<name>A0ABT0KR52_9GAMM</name>
<dbReference type="GO" id="GO:0003994">
    <property type="term" value="F:aconitate hydratase activity"/>
    <property type="evidence" value="ECO:0007669"/>
    <property type="project" value="UniProtKB-EC"/>
</dbReference>
<evidence type="ECO:0000256" key="13">
    <source>
        <dbReference type="ARBA" id="ARBA00023004"/>
    </source>
</evidence>
<proteinExistence type="inferred from homology"/>
<dbReference type="Pfam" id="PF06434">
    <property type="entry name" value="Aconitase_2_N"/>
    <property type="match status" value="1"/>
</dbReference>
<dbReference type="Gene3D" id="1.25.40.310">
    <property type="entry name" value="Aconitate B, HEAT-like domain"/>
    <property type="match status" value="1"/>
</dbReference>
<dbReference type="EC" id="4.2.1.3" evidence="6 17"/>
<feature type="domain" description="Aconitase/3-isopropylmalate dehydratase large subunit alpha/beta/alpha" evidence="18">
    <location>
        <begin position="698"/>
        <end position="818"/>
    </location>
</feature>
<dbReference type="InterPro" id="IPR015933">
    <property type="entry name" value="Aconitase_B_HEAT-like_dom"/>
</dbReference>
<evidence type="ECO:0000259" key="20">
    <source>
        <dbReference type="Pfam" id="PF11791"/>
    </source>
</evidence>
<evidence type="ECO:0000256" key="7">
    <source>
        <dbReference type="ARBA" id="ARBA00013250"/>
    </source>
</evidence>
<comment type="cofactor">
    <cofactor evidence="2">
        <name>[4Fe-4S] cluster</name>
        <dbReference type="ChEBI" id="CHEBI:49883"/>
    </cofactor>
</comment>
<sequence length="865" mass="93387">MLEAYRKHVAERAAEGVVPKPLDAQQVAELVKLVETPPAGEEAVILDLLENRIPPGVDEAAYVKAAFLDAVAKGTVSSPILSTERATELLGTMQGGYNIEPLIAQLDNDALAPIAVTALSNTLLMFDAYHDVVEKMQAGNAFAKQIVTSWAEAEWFLNRPKLADKVSLTVFKVSGETNTDDLSPAPDAWSRPDIPLHALAMLKNAREGIVPDAAGTVGPIKEIEELKTKGNPLVYVGDVVGTGSSRKSATNSVLWFMGDDIPYVPNKRAGGFCLGGKIAPIFFNTMEDAGALPIELDVSKMEMGDVIDIYPYEGVVKRGGTDEVISTFELKTDVLLDEVRAGGRIPLIIGRGLTDRARETLGLAVSEVFVRPQDVAASSKGYTLAQKMVGKACGVTGVRPGQYCEPKMTSVGSQDTTGPMTRDELKDLACLGFSADLTMQSFCHTAAYPKPIDVNTHQTLPDFIMNRGGVALRPGDGVIHSWLNRMLLPDTVGTGGDSHTRFPIGISFPAGSGLVAFAAATGVMPLDMPESILVRFKGEMQPGITLRDLVHAIPHKAIEMGLLTVEKKGKINAFSGRVLEIEGLEHLKVEQAFELSDASAERSAAGCTIKLDKDPIIEYLNSNIVMLKWMISEGYGDRRTIERRIKGMEEFIANPELMSADSDAEYAEIIEIDLADIKEPILCAPNDPDDAVLLSSVVDTKIDEVFVGSCMTNIGHFRATGKMLDKFATTLPTRLWIAPPTKMDKDQLTEEGYYAIFGRVGARIEIPGCSLCMGNQARVAENSTVVSTSTRNFPNRLGTGANVYLASAELAAVAALLGRLPSPAEYQEYAKELDATAADTYRYLNFNEIESYTKKADSVIFQAAV</sequence>
<dbReference type="InterPro" id="IPR015932">
    <property type="entry name" value="Aconitase_dom2"/>
</dbReference>
<dbReference type="Gene3D" id="3.30.499.10">
    <property type="entry name" value="Aconitase, domain 3"/>
    <property type="match status" value="2"/>
</dbReference>
<evidence type="ECO:0000256" key="16">
    <source>
        <dbReference type="ARBA" id="ARBA00023501"/>
    </source>
</evidence>
<comment type="caution">
    <text evidence="21">The sequence shown here is derived from an EMBL/GenBank/DDBJ whole genome shotgun (WGS) entry which is preliminary data.</text>
</comment>
<organism evidence="21 22">
    <name type="scientific">Shewanella electrodiphila</name>
    <dbReference type="NCBI Taxonomy" id="934143"/>
    <lineage>
        <taxon>Bacteria</taxon>
        <taxon>Pseudomonadati</taxon>
        <taxon>Pseudomonadota</taxon>
        <taxon>Gammaproteobacteria</taxon>
        <taxon>Alteromonadales</taxon>
        <taxon>Shewanellaceae</taxon>
        <taxon>Shewanella</taxon>
    </lineage>
</organism>
<feature type="domain" description="Aconitase B swivel" evidence="19">
    <location>
        <begin position="168"/>
        <end position="382"/>
    </location>
</feature>
<evidence type="ECO:0000256" key="8">
    <source>
        <dbReference type="ARBA" id="ARBA00019379"/>
    </source>
</evidence>
<dbReference type="NCBIfam" id="TIGR00117">
    <property type="entry name" value="acnB"/>
    <property type="match status" value="1"/>
</dbReference>
<evidence type="ECO:0000259" key="19">
    <source>
        <dbReference type="Pfam" id="PF06434"/>
    </source>
</evidence>
<keyword evidence="14" id="KW-0411">Iron-sulfur</keyword>
<dbReference type="Gene3D" id="3.40.1060.10">
    <property type="entry name" value="Aconitase, Domain 2"/>
    <property type="match status" value="1"/>
</dbReference>
<evidence type="ECO:0000256" key="3">
    <source>
        <dbReference type="ARBA" id="ARBA00004717"/>
    </source>
</evidence>
<comment type="pathway">
    <text evidence="3 17">Carbohydrate metabolism; tricarboxylic acid cycle; isocitrate from oxaloacetate: step 2/2.</text>
</comment>
<dbReference type="EC" id="4.2.1.99" evidence="7 17"/>
<evidence type="ECO:0000256" key="6">
    <source>
        <dbReference type="ARBA" id="ARBA00012926"/>
    </source>
</evidence>
<reference evidence="21 22" key="1">
    <citation type="submission" date="2022-01" db="EMBL/GenBank/DDBJ databases">
        <title>Whole genome-based taxonomy of the Shewanellaceae.</title>
        <authorList>
            <person name="Martin-Rodriguez A.J."/>
        </authorList>
    </citation>
    <scope>NUCLEOTIDE SEQUENCE [LARGE SCALE GENOMIC DNA]</scope>
    <source>
        <strain evidence="21 22">DSM 24955</strain>
    </source>
</reference>
<dbReference type="InterPro" id="IPR001030">
    <property type="entry name" value="Acoase/IPM_deHydtase_lsu_aba"/>
</dbReference>
<dbReference type="InterPro" id="IPR050926">
    <property type="entry name" value="Aconitase/IPM_isomerase"/>
</dbReference>
<dbReference type="Gene3D" id="3.20.19.10">
    <property type="entry name" value="Aconitase, domain 4"/>
    <property type="match status" value="1"/>
</dbReference>
<evidence type="ECO:0000259" key="18">
    <source>
        <dbReference type="Pfam" id="PF00330"/>
    </source>
</evidence>
<keyword evidence="10 17" id="KW-0816">Tricarboxylic acid cycle</keyword>
<accession>A0ABT0KR52</accession>
<dbReference type="InterPro" id="IPR004406">
    <property type="entry name" value="Aconitase_B"/>
</dbReference>
<dbReference type="EMBL" id="JAKIKU010000007">
    <property type="protein sequence ID" value="MCL1046338.1"/>
    <property type="molecule type" value="Genomic_DNA"/>
</dbReference>
<dbReference type="PANTHER" id="PTHR43160">
    <property type="entry name" value="ACONITATE HYDRATASE B"/>
    <property type="match status" value="1"/>
</dbReference>
<evidence type="ECO:0000256" key="10">
    <source>
        <dbReference type="ARBA" id="ARBA00022532"/>
    </source>
</evidence>
<comment type="catalytic activity">
    <reaction evidence="1 17">
        <text>(2S,3R)-3-hydroxybutane-1,2,3-tricarboxylate = 2-methyl-cis-aconitate + H2O</text>
        <dbReference type="Rhea" id="RHEA:17941"/>
        <dbReference type="ChEBI" id="CHEBI:15377"/>
        <dbReference type="ChEBI" id="CHEBI:57429"/>
        <dbReference type="ChEBI" id="CHEBI:57872"/>
        <dbReference type="EC" id="4.2.1.99"/>
    </reaction>
</comment>
<gene>
    <name evidence="21" type="primary">acnB</name>
    <name evidence="21" type="ORF">L2737_13560</name>
</gene>
<keyword evidence="12" id="KW-0694">RNA-binding</keyword>
<evidence type="ECO:0000256" key="14">
    <source>
        <dbReference type="ARBA" id="ARBA00023014"/>
    </source>
</evidence>
<dbReference type="PROSITE" id="PS01244">
    <property type="entry name" value="ACONITASE_2"/>
    <property type="match status" value="1"/>
</dbReference>
<comment type="pathway">
    <text evidence="4">Organic acid metabolism; propanoate degradation.</text>
</comment>
<dbReference type="PIRSF" id="PIRSF036687">
    <property type="entry name" value="AcnB"/>
    <property type="match status" value="1"/>
</dbReference>
<evidence type="ECO:0000256" key="12">
    <source>
        <dbReference type="ARBA" id="ARBA00022884"/>
    </source>
</evidence>
<feature type="domain" description="Aconitase B HEAT-like" evidence="20">
    <location>
        <begin position="4"/>
        <end position="156"/>
    </location>
</feature>
<dbReference type="InterPro" id="IPR015928">
    <property type="entry name" value="Aconitase/3IPM_dehydase_swvl"/>
</dbReference>
<dbReference type="InterPro" id="IPR036288">
    <property type="entry name" value="Aconitase_B_HEAT-like_dom_sf"/>
</dbReference>
<keyword evidence="11" id="KW-0479">Metal-binding</keyword>
<dbReference type="SUPFAM" id="SSF53732">
    <property type="entry name" value="Aconitase iron-sulfur domain"/>
    <property type="match status" value="1"/>
</dbReference>
<dbReference type="SUPFAM" id="SSF74778">
    <property type="entry name" value="Aconitase B, N-terminal domain"/>
    <property type="match status" value="1"/>
</dbReference>
<dbReference type="SUPFAM" id="SSF52016">
    <property type="entry name" value="LeuD/IlvD-like"/>
    <property type="match status" value="1"/>
</dbReference>
<protein>
    <recommendedName>
        <fullName evidence="8 17">Aconitate hydratase B</fullName>
        <ecNumber evidence="6 17">4.2.1.3</ecNumber>
        <ecNumber evidence="7 17">4.2.1.99</ecNumber>
    </recommendedName>
    <alternativeName>
        <fullName evidence="17">2-methylisocitrate dehydratase</fullName>
    </alternativeName>
</protein>
<dbReference type="CDD" id="cd01576">
    <property type="entry name" value="AcnB_Swivel"/>
    <property type="match status" value="1"/>
</dbReference>
<evidence type="ECO:0000313" key="22">
    <source>
        <dbReference type="Proteomes" id="UP001202134"/>
    </source>
</evidence>
<evidence type="ECO:0000256" key="17">
    <source>
        <dbReference type="PIRNR" id="PIRNR036687"/>
    </source>
</evidence>
<evidence type="ECO:0000256" key="1">
    <source>
        <dbReference type="ARBA" id="ARBA00000118"/>
    </source>
</evidence>
<dbReference type="RefSeq" id="WP_248956045.1">
    <property type="nucleotide sequence ID" value="NZ_JAKIKU010000007.1"/>
</dbReference>
<dbReference type="Pfam" id="PF11791">
    <property type="entry name" value="Aconitase_B_N"/>
    <property type="match status" value="1"/>
</dbReference>
<dbReference type="InterPro" id="IPR036008">
    <property type="entry name" value="Aconitase_4Fe-4S_dom"/>
</dbReference>
<evidence type="ECO:0000256" key="5">
    <source>
        <dbReference type="ARBA" id="ARBA00007185"/>
    </source>
</evidence>